<feature type="transmembrane region" description="Helical" evidence="7">
    <location>
        <begin position="98"/>
        <end position="122"/>
    </location>
</feature>
<dbReference type="GO" id="GO:0016020">
    <property type="term" value="C:membrane"/>
    <property type="evidence" value="ECO:0007669"/>
    <property type="project" value="UniProtKB-SubCell"/>
</dbReference>
<evidence type="ECO:0000259" key="8">
    <source>
        <dbReference type="Pfam" id="PF01694"/>
    </source>
</evidence>
<reference evidence="9 10" key="1">
    <citation type="submission" date="2018-12" db="EMBL/GenBank/DDBJ databases">
        <authorList>
            <person name="Kim S.-J."/>
            <person name="Jung G.-Y."/>
        </authorList>
    </citation>
    <scope>NUCLEOTIDE SEQUENCE [LARGE SCALE GENOMIC DNA]</scope>
    <source>
        <strain evidence="9 10">03SU3-P</strain>
    </source>
</reference>
<feature type="transmembrane region" description="Helical" evidence="7">
    <location>
        <begin position="12"/>
        <end position="29"/>
    </location>
</feature>
<dbReference type="Gene3D" id="1.20.1540.10">
    <property type="entry name" value="Rhomboid-like"/>
    <property type="match status" value="1"/>
</dbReference>
<feature type="domain" description="Peptidase S54 rhomboid" evidence="8">
    <location>
        <begin position="64"/>
        <end position="212"/>
    </location>
</feature>
<keyword evidence="6 7" id="KW-0472">Membrane</keyword>
<evidence type="ECO:0000256" key="3">
    <source>
        <dbReference type="ARBA" id="ARBA00022692"/>
    </source>
</evidence>
<dbReference type="InterPro" id="IPR022764">
    <property type="entry name" value="Peptidase_S54_rhomboid_dom"/>
</dbReference>
<dbReference type="InterPro" id="IPR050925">
    <property type="entry name" value="Rhomboid_protease_S54"/>
</dbReference>
<evidence type="ECO:0000256" key="2">
    <source>
        <dbReference type="ARBA" id="ARBA00009045"/>
    </source>
</evidence>
<dbReference type="SUPFAM" id="SSF144091">
    <property type="entry name" value="Rhomboid-like"/>
    <property type="match status" value="1"/>
</dbReference>
<organism evidence="9 10">
    <name type="scientific">Sphingorhabdus wooponensis</name>
    <dbReference type="NCBI Taxonomy" id="940136"/>
    <lineage>
        <taxon>Bacteria</taxon>
        <taxon>Pseudomonadati</taxon>
        <taxon>Pseudomonadota</taxon>
        <taxon>Alphaproteobacteria</taxon>
        <taxon>Sphingomonadales</taxon>
        <taxon>Sphingomonadaceae</taxon>
        <taxon>Sphingorhabdus</taxon>
    </lineage>
</organism>
<sequence>MQFPRGPVTNALVAINLAIAAILLVPSWWQYAVISGGLFPIRLISSSAAFADIGFLVPAFLTPLSAAFLHGGVAHVVMNMLMLLLIGKMVERVLGSRLYLALYIGSAYIAAAMECLASVMAWPMSVDMMAPAIGASGAISGVIGTYVLLFPNKKPKAWGAIPAEYARPLQLTIAWVGLNLALGFVGPGLGISIAIWSHIGGFVAGLFLARPLLLWRYRHA</sequence>
<evidence type="ECO:0000256" key="6">
    <source>
        <dbReference type="ARBA" id="ARBA00023136"/>
    </source>
</evidence>
<feature type="transmembrane region" description="Helical" evidence="7">
    <location>
        <begin position="171"/>
        <end position="189"/>
    </location>
</feature>
<dbReference type="PANTHER" id="PTHR43731:SF14">
    <property type="entry name" value="PRESENILIN-ASSOCIATED RHOMBOID-LIKE PROTEIN, MITOCHONDRIAL"/>
    <property type="match status" value="1"/>
</dbReference>
<evidence type="ECO:0000313" key="9">
    <source>
        <dbReference type="EMBL" id="RRQ52106.1"/>
    </source>
</evidence>
<dbReference type="Pfam" id="PF01694">
    <property type="entry name" value="Rhomboid"/>
    <property type="match status" value="1"/>
</dbReference>
<evidence type="ECO:0000256" key="1">
    <source>
        <dbReference type="ARBA" id="ARBA00004141"/>
    </source>
</evidence>
<name>A0A3R8R523_9SPHN</name>
<dbReference type="InterPro" id="IPR035952">
    <property type="entry name" value="Rhomboid-like_sf"/>
</dbReference>
<feature type="transmembrane region" description="Helical" evidence="7">
    <location>
        <begin position="195"/>
        <end position="215"/>
    </location>
</feature>
<protein>
    <submittedName>
        <fullName evidence="9">Rhomboid family intramembrane serine protease</fullName>
    </submittedName>
</protein>
<dbReference type="GO" id="GO:0006508">
    <property type="term" value="P:proteolysis"/>
    <property type="evidence" value="ECO:0007669"/>
    <property type="project" value="UniProtKB-KW"/>
</dbReference>
<evidence type="ECO:0000256" key="5">
    <source>
        <dbReference type="ARBA" id="ARBA00022989"/>
    </source>
</evidence>
<comment type="subcellular location">
    <subcellularLocation>
        <location evidence="1">Membrane</location>
        <topology evidence="1">Multi-pass membrane protein</topology>
    </subcellularLocation>
</comment>
<evidence type="ECO:0000256" key="7">
    <source>
        <dbReference type="SAM" id="Phobius"/>
    </source>
</evidence>
<proteinExistence type="inferred from homology"/>
<keyword evidence="5 7" id="KW-1133">Transmembrane helix</keyword>
<accession>A0A3R8R523</accession>
<evidence type="ECO:0000313" key="10">
    <source>
        <dbReference type="Proteomes" id="UP000268553"/>
    </source>
</evidence>
<dbReference type="AlphaFoldDB" id="A0A3R8R523"/>
<dbReference type="Proteomes" id="UP000268553">
    <property type="component" value="Unassembled WGS sequence"/>
</dbReference>
<dbReference type="RefSeq" id="WP_125230122.1">
    <property type="nucleotide sequence ID" value="NZ_RWJI01000001.1"/>
</dbReference>
<comment type="similarity">
    <text evidence="2">Belongs to the peptidase S54 family.</text>
</comment>
<keyword evidence="3 7" id="KW-0812">Transmembrane</keyword>
<dbReference type="EMBL" id="RWJI01000001">
    <property type="protein sequence ID" value="RRQ52106.1"/>
    <property type="molecule type" value="Genomic_DNA"/>
</dbReference>
<dbReference type="OrthoDB" id="9813074at2"/>
<feature type="transmembrane region" description="Helical" evidence="7">
    <location>
        <begin position="67"/>
        <end position="86"/>
    </location>
</feature>
<keyword evidence="10" id="KW-1185">Reference proteome</keyword>
<keyword evidence="4" id="KW-0378">Hydrolase</keyword>
<keyword evidence="9" id="KW-0645">Protease</keyword>
<dbReference type="GO" id="GO:0004252">
    <property type="term" value="F:serine-type endopeptidase activity"/>
    <property type="evidence" value="ECO:0007669"/>
    <property type="project" value="InterPro"/>
</dbReference>
<evidence type="ECO:0000256" key="4">
    <source>
        <dbReference type="ARBA" id="ARBA00022801"/>
    </source>
</evidence>
<gene>
    <name evidence="9" type="ORF">D7D48_04335</name>
</gene>
<feature type="transmembrane region" description="Helical" evidence="7">
    <location>
        <begin position="128"/>
        <end position="150"/>
    </location>
</feature>
<comment type="caution">
    <text evidence="9">The sequence shown here is derived from an EMBL/GenBank/DDBJ whole genome shotgun (WGS) entry which is preliminary data.</text>
</comment>
<dbReference type="PANTHER" id="PTHR43731">
    <property type="entry name" value="RHOMBOID PROTEASE"/>
    <property type="match status" value="1"/>
</dbReference>